<feature type="non-terminal residue" evidence="1">
    <location>
        <position position="284"/>
    </location>
</feature>
<organism evidence="1">
    <name type="scientific">Medioppia subpectinata</name>
    <dbReference type="NCBI Taxonomy" id="1979941"/>
    <lineage>
        <taxon>Eukaryota</taxon>
        <taxon>Metazoa</taxon>
        <taxon>Ecdysozoa</taxon>
        <taxon>Arthropoda</taxon>
        <taxon>Chelicerata</taxon>
        <taxon>Arachnida</taxon>
        <taxon>Acari</taxon>
        <taxon>Acariformes</taxon>
        <taxon>Sarcoptiformes</taxon>
        <taxon>Oribatida</taxon>
        <taxon>Brachypylina</taxon>
        <taxon>Oppioidea</taxon>
        <taxon>Oppiidae</taxon>
        <taxon>Medioppia</taxon>
    </lineage>
</organism>
<evidence type="ECO:0000313" key="2">
    <source>
        <dbReference type="Proteomes" id="UP000759131"/>
    </source>
</evidence>
<dbReference type="EMBL" id="OC876545">
    <property type="protein sequence ID" value="CAD7639338.1"/>
    <property type="molecule type" value="Genomic_DNA"/>
</dbReference>
<gene>
    <name evidence="1" type="ORF">OSB1V03_LOCUS17747</name>
</gene>
<dbReference type="AlphaFoldDB" id="A0A7R9LD09"/>
<keyword evidence="2" id="KW-1185">Reference proteome</keyword>
<dbReference type="Proteomes" id="UP000759131">
    <property type="component" value="Unassembled WGS sequence"/>
</dbReference>
<sequence>MDGISSVNIFIPTKLFVSPNGLLFGYHRVDKRSLNVNITAMTSRRLLAKLGSGGRQLSQSLATAADTTTSTTDDGTDIHMLGTIDSADIGAANGTDISGGGGGHRLTADDNGLNGDRKSGSGGHEFWCELHFTDNQLSLRCCLIDGHPIDDGVVTLIHYDTRDFMSSQLFGKEDDCDNRMAFVEFIIDSLKRTSNLFRTQLSGADTITPSNPSADSSAIPIGDRLATAYECGDLRLMLPRRLTASFIEFQHNAHRRRRRTKTHVRNKSWFPNQRQITGGLVDTV</sequence>
<evidence type="ECO:0000313" key="1">
    <source>
        <dbReference type="EMBL" id="CAD7639338.1"/>
    </source>
</evidence>
<name>A0A7R9LD09_9ACAR</name>
<proteinExistence type="predicted"/>
<dbReference type="EMBL" id="CAJPIZ010021970">
    <property type="protein sequence ID" value="CAG2117794.1"/>
    <property type="molecule type" value="Genomic_DNA"/>
</dbReference>
<accession>A0A7R9LD09</accession>
<reference evidence="1" key="1">
    <citation type="submission" date="2020-11" db="EMBL/GenBank/DDBJ databases">
        <authorList>
            <person name="Tran Van P."/>
        </authorList>
    </citation>
    <scope>NUCLEOTIDE SEQUENCE</scope>
</reference>
<protein>
    <submittedName>
        <fullName evidence="1">Uncharacterized protein</fullName>
    </submittedName>
</protein>